<reference evidence="3 4" key="1">
    <citation type="submission" date="2020-01" db="EMBL/GenBank/DDBJ databases">
        <title>Leptobacterium flavescens.</title>
        <authorList>
            <person name="Wang G."/>
        </authorList>
    </citation>
    <scope>NUCLEOTIDE SEQUENCE [LARGE SCALE GENOMIC DNA]</scope>
    <source>
        <strain evidence="3 4">KCTC 22160</strain>
    </source>
</reference>
<dbReference type="Proteomes" id="UP000468581">
    <property type="component" value="Unassembled WGS sequence"/>
</dbReference>
<dbReference type="AlphaFoldDB" id="A0A6P0UKP6"/>
<dbReference type="InterPro" id="IPR017996">
    <property type="entry name" value="MRJP/yellow-related"/>
</dbReference>
<proteinExistence type="predicted"/>
<dbReference type="EMBL" id="JAABOO010000002">
    <property type="protein sequence ID" value="NER13941.1"/>
    <property type="molecule type" value="Genomic_DNA"/>
</dbReference>
<organism evidence="3 4">
    <name type="scientific">Leptobacterium flavescens</name>
    <dbReference type="NCBI Taxonomy" id="472055"/>
    <lineage>
        <taxon>Bacteria</taxon>
        <taxon>Pseudomonadati</taxon>
        <taxon>Bacteroidota</taxon>
        <taxon>Flavobacteriia</taxon>
        <taxon>Flavobacteriales</taxon>
        <taxon>Flavobacteriaceae</taxon>
        <taxon>Leptobacterium</taxon>
    </lineage>
</organism>
<dbReference type="RefSeq" id="WP_163607184.1">
    <property type="nucleotide sequence ID" value="NZ_JAABOO010000002.1"/>
</dbReference>
<evidence type="ECO:0000313" key="3">
    <source>
        <dbReference type="EMBL" id="NER13941.1"/>
    </source>
</evidence>
<dbReference type="SUPFAM" id="SSF63829">
    <property type="entry name" value="Calcium-dependent phosphotriesterase"/>
    <property type="match status" value="1"/>
</dbReference>
<evidence type="ECO:0008006" key="5">
    <source>
        <dbReference type="Google" id="ProtNLM"/>
    </source>
</evidence>
<comment type="caution">
    <text evidence="3">The sequence shown here is derived from an EMBL/GenBank/DDBJ whole genome shotgun (WGS) entry which is preliminary data.</text>
</comment>
<evidence type="ECO:0000256" key="1">
    <source>
        <dbReference type="ARBA" id="ARBA00004613"/>
    </source>
</evidence>
<name>A0A6P0UKP6_9FLAO</name>
<dbReference type="Gene3D" id="2.120.10.30">
    <property type="entry name" value="TolB, C-terminal domain"/>
    <property type="match status" value="1"/>
</dbReference>
<keyword evidence="2" id="KW-0964">Secreted</keyword>
<dbReference type="InterPro" id="IPR011042">
    <property type="entry name" value="6-blade_b-propeller_TolB-like"/>
</dbReference>
<sequence>MLKKYLKRFILLLFFFVILLALFLRIRYGGGKEYTDVSTAPIYTEAQTELFFSYEEPIGNIAVSRDSTDQRVFFSIHPESRPKTNKLMVIKNGKASPYPDAESQSSLFKTVLGVFVDDQQRLWTIDHGNHGFDPVKLLAFDLKTDQKVHEHIFPKAIAQTFSFFNDLSVSPDGNYVFISDVSFFRRNPAIVVYNIKTGKSRRILEGHEAVKDEGYVPVTPARKMRFAGGLVDLLIGVDGLDVTKDGKYLYFAAMGHSKLYRIPVKTATDFDLPEEEIDAAVELVGVKPLSDGIRTDFNGNVYITDIEHNGVYVQEPSGKAYTLIKDPKIRWADGFSLGGDGYMYLADSDLPNQMLKSKKHMKKHAPYHIYRFPLID</sequence>
<evidence type="ECO:0000313" key="4">
    <source>
        <dbReference type="Proteomes" id="UP000468581"/>
    </source>
</evidence>
<comment type="subcellular location">
    <subcellularLocation>
        <location evidence="1">Secreted</location>
    </subcellularLocation>
</comment>
<dbReference type="Pfam" id="PF03022">
    <property type="entry name" value="MRJP"/>
    <property type="match status" value="1"/>
</dbReference>
<dbReference type="GO" id="GO:0005576">
    <property type="term" value="C:extracellular region"/>
    <property type="evidence" value="ECO:0007669"/>
    <property type="project" value="UniProtKB-SubCell"/>
</dbReference>
<accession>A0A6P0UKP6</accession>
<gene>
    <name evidence="3" type="ORF">GWK08_10850</name>
</gene>
<evidence type="ECO:0000256" key="2">
    <source>
        <dbReference type="ARBA" id="ARBA00022525"/>
    </source>
</evidence>
<protein>
    <recommendedName>
        <fullName evidence="5">Gluconolactonase</fullName>
    </recommendedName>
</protein>
<keyword evidence="4" id="KW-1185">Reference proteome</keyword>
<dbReference type="PANTHER" id="PTHR10009:SF18">
    <property type="entry name" value="PROTEIN YELLOW-LIKE PROTEIN"/>
    <property type="match status" value="1"/>
</dbReference>
<dbReference type="PANTHER" id="PTHR10009">
    <property type="entry name" value="PROTEIN YELLOW-RELATED"/>
    <property type="match status" value="1"/>
</dbReference>